<dbReference type="SUPFAM" id="SSF47413">
    <property type="entry name" value="lambda repressor-like DNA-binding domains"/>
    <property type="match status" value="1"/>
</dbReference>
<feature type="domain" description="HTH lacI-type" evidence="4">
    <location>
        <begin position="7"/>
        <end position="61"/>
    </location>
</feature>
<dbReference type="Pfam" id="PF13377">
    <property type="entry name" value="Peripla_BP_3"/>
    <property type="match status" value="1"/>
</dbReference>
<dbReference type="PANTHER" id="PTHR30146">
    <property type="entry name" value="LACI-RELATED TRANSCRIPTIONAL REPRESSOR"/>
    <property type="match status" value="1"/>
</dbReference>
<name>A0ABU8RLN9_9ACTN</name>
<evidence type="ECO:0000313" key="5">
    <source>
        <dbReference type="EMBL" id="MEJ5945966.1"/>
    </source>
</evidence>
<reference evidence="5 6" key="1">
    <citation type="journal article" date="2017" name="Int. J. Syst. Evol. Microbiol.">
        <title>Pseudokineococcus basanitobsidens sp. nov., isolated from volcanic rock.</title>
        <authorList>
            <person name="Lee D.W."/>
            <person name="Park M.Y."/>
            <person name="Kim J.J."/>
            <person name="Kim B.S."/>
        </authorList>
    </citation>
    <scope>NUCLEOTIDE SEQUENCE [LARGE SCALE GENOMIC DNA]</scope>
    <source>
        <strain evidence="5 6">DSM 103726</strain>
    </source>
</reference>
<evidence type="ECO:0000313" key="6">
    <source>
        <dbReference type="Proteomes" id="UP001387100"/>
    </source>
</evidence>
<dbReference type="InterPro" id="IPR000843">
    <property type="entry name" value="HTH_LacI"/>
</dbReference>
<dbReference type="PROSITE" id="PS00356">
    <property type="entry name" value="HTH_LACI_1"/>
    <property type="match status" value="1"/>
</dbReference>
<keyword evidence="3" id="KW-0804">Transcription</keyword>
<evidence type="ECO:0000256" key="1">
    <source>
        <dbReference type="ARBA" id="ARBA00023015"/>
    </source>
</evidence>
<sequence>MARSTRPTIADVARAAGVSRGAVSFALNGRPGVSDRTRARILRVADEMSWQPDHRARAMRVQRAQAVGLVLHRSVDTIADDPFFASLIAGVEQVVSRHAWSLVLDVVADDDEERATYERLARERRVDGVVVSDVRVDDPRIGHLVALGLPAVTLQRPTTPSPFPAVRVDDDRGMRAAVRHLLDLGHRRIAHVAGPAWLEHGLRRRRAVEAELAAAGLAPHAVVESDFTAAAGARATAQLLDLAEPPTAVVHAGDPMAVAGLGVAHARGVRLPEDLSVTGFDDVELAGHVHPPLTTVRTDSRAWGAGAATALVDLLARRAGGDDALGGEEHDVHLPPPELVVRGSTAPPGAAAT</sequence>
<evidence type="ECO:0000256" key="2">
    <source>
        <dbReference type="ARBA" id="ARBA00023125"/>
    </source>
</evidence>
<dbReference type="CDD" id="cd01392">
    <property type="entry name" value="HTH_LacI"/>
    <property type="match status" value="1"/>
</dbReference>
<dbReference type="Pfam" id="PF00356">
    <property type="entry name" value="LacI"/>
    <property type="match status" value="1"/>
</dbReference>
<accession>A0ABU8RLN9</accession>
<gene>
    <name evidence="5" type="ORF">WDZ17_11760</name>
</gene>
<protein>
    <submittedName>
        <fullName evidence="5">LacI family DNA-binding transcriptional regulator</fullName>
    </submittedName>
</protein>
<keyword evidence="2 5" id="KW-0238">DNA-binding</keyword>
<dbReference type="InterPro" id="IPR010982">
    <property type="entry name" value="Lambda_DNA-bd_dom_sf"/>
</dbReference>
<proteinExistence type="predicted"/>
<dbReference type="CDD" id="cd06267">
    <property type="entry name" value="PBP1_LacI_sugar_binding-like"/>
    <property type="match status" value="1"/>
</dbReference>
<evidence type="ECO:0000256" key="3">
    <source>
        <dbReference type="ARBA" id="ARBA00023163"/>
    </source>
</evidence>
<dbReference type="PROSITE" id="PS50932">
    <property type="entry name" value="HTH_LACI_2"/>
    <property type="match status" value="1"/>
</dbReference>
<dbReference type="Gene3D" id="3.40.50.2300">
    <property type="match status" value="2"/>
</dbReference>
<dbReference type="InterPro" id="IPR028082">
    <property type="entry name" value="Peripla_BP_I"/>
</dbReference>
<evidence type="ECO:0000259" key="4">
    <source>
        <dbReference type="PROSITE" id="PS50932"/>
    </source>
</evidence>
<organism evidence="5 6">
    <name type="scientific">Pseudokineococcus basanitobsidens</name>
    <dbReference type="NCBI Taxonomy" id="1926649"/>
    <lineage>
        <taxon>Bacteria</taxon>
        <taxon>Bacillati</taxon>
        <taxon>Actinomycetota</taxon>
        <taxon>Actinomycetes</taxon>
        <taxon>Kineosporiales</taxon>
        <taxon>Kineosporiaceae</taxon>
        <taxon>Pseudokineococcus</taxon>
    </lineage>
</organism>
<dbReference type="EMBL" id="JBBIAA010000014">
    <property type="protein sequence ID" value="MEJ5945966.1"/>
    <property type="molecule type" value="Genomic_DNA"/>
</dbReference>
<dbReference type="Proteomes" id="UP001387100">
    <property type="component" value="Unassembled WGS sequence"/>
</dbReference>
<dbReference type="RefSeq" id="WP_339575351.1">
    <property type="nucleotide sequence ID" value="NZ_JBBIAA010000014.1"/>
</dbReference>
<keyword evidence="6" id="KW-1185">Reference proteome</keyword>
<dbReference type="GO" id="GO:0003677">
    <property type="term" value="F:DNA binding"/>
    <property type="evidence" value="ECO:0007669"/>
    <property type="project" value="UniProtKB-KW"/>
</dbReference>
<dbReference type="Gene3D" id="1.10.260.40">
    <property type="entry name" value="lambda repressor-like DNA-binding domains"/>
    <property type="match status" value="1"/>
</dbReference>
<keyword evidence="1" id="KW-0805">Transcription regulation</keyword>
<dbReference type="PANTHER" id="PTHR30146:SF155">
    <property type="entry name" value="ALANINE RACEMASE"/>
    <property type="match status" value="1"/>
</dbReference>
<dbReference type="SUPFAM" id="SSF53822">
    <property type="entry name" value="Periplasmic binding protein-like I"/>
    <property type="match status" value="1"/>
</dbReference>
<dbReference type="InterPro" id="IPR046335">
    <property type="entry name" value="LacI/GalR-like_sensor"/>
</dbReference>
<comment type="caution">
    <text evidence="5">The sequence shown here is derived from an EMBL/GenBank/DDBJ whole genome shotgun (WGS) entry which is preliminary data.</text>
</comment>
<dbReference type="SMART" id="SM00354">
    <property type="entry name" value="HTH_LACI"/>
    <property type="match status" value="1"/>
</dbReference>